<reference evidence="5 6" key="1">
    <citation type="submission" date="2024-03" db="EMBL/GenBank/DDBJ databases">
        <title>Draft genome sequence of Pseudonocardia nematodicida JCM 31783.</title>
        <authorList>
            <person name="Butdee W."/>
            <person name="Duangmal K."/>
        </authorList>
    </citation>
    <scope>NUCLEOTIDE SEQUENCE [LARGE SCALE GENOMIC DNA]</scope>
    <source>
        <strain evidence="5 6">JCM 31783</strain>
    </source>
</reference>
<proteinExistence type="predicted"/>
<evidence type="ECO:0000313" key="6">
    <source>
        <dbReference type="Proteomes" id="UP001494902"/>
    </source>
</evidence>
<name>A0ABV1K4I3_9PSEU</name>
<dbReference type="PANTHER" id="PTHR11365:SF23">
    <property type="entry name" value="HYPOTHETICAL 5-OXOPROLINASE (EUROFUNG)-RELATED"/>
    <property type="match status" value="1"/>
</dbReference>
<dbReference type="Pfam" id="PF05378">
    <property type="entry name" value="Hydant_A_N"/>
    <property type="match status" value="1"/>
</dbReference>
<dbReference type="InterPro" id="IPR045079">
    <property type="entry name" value="Oxoprolinase-like"/>
</dbReference>
<evidence type="ECO:0000256" key="1">
    <source>
        <dbReference type="SAM" id="MobiDB-lite"/>
    </source>
</evidence>
<dbReference type="InterPro" id="IPR043129">
    <property type="entry name" value="ATPase_NBD"/>
</dbReference>
<protein>
    <submittedName>
        <fullName evidence="5">Hydantoinase/oxoprolinase family protein</fullName>
    </submittedName>
</protein>
<dbReference type="InterPro" id="IPR002821">
    <property type="entry name" value="Hydantoinase_A"/>
</dbReference>
<feature type="region of interest" description="Disordered" evidence="1">
    <location>
        <begin position="340"/>
        <end position="359"/>
    </location>
</feature>
<feature type="region of interest" description="Disordered" evidence="1">
    <location>
        <begin position="593"/>
        <end position="612"/>
    </location>
</feature>
<dbReference type="Pfam" id="PF19278">
    <property type="entry name" value="Hydant_A_C"/>
    <property type="match status" value="1"/>
</dbReference>
<feature type="compositionally biased region" description="Low complexity" evidence="1">
    <location>
        <begin position="342"/>
        <end position="355"/>
    </location>
</feature>
<dbReference type="SUPFAM" id="SSF53067">
    <property type="entry name" value="Actin-like ATPase domain"/>
    <property type="match status" value="1"/>
</dbReference>
<evidence type="ECO:0000259" key="3">
    <source>
        <dbReference type="Pfam" id="PF05378"/>
    </source>
</evidence>
<dbReference type="RefSeq" id="WP_349296434.1">
    <property type="nucleotide sequence ID" value="NZ_JBEDNQ010000001.1"/>
</dbReference>
<evidence type="ECO:0000259" key="2">
    <source>
        <dbReference type="Pfam" id="PF01968"/>
    </source>
</evidence>
<dbReference type="InterPro" id="IPR049517">
    <property type="entry name" value="ACX-like_C"/>
</dbReference>
<evidence type="ECO:0000259" key="4">
    <source>
        <dbReference type="Pfam" id="PF19278"/>
    </source>
</evidence>
<evidence type="ECO:0000313" key="5">
    <source>
        <dbReference type="EMBL" id="MEQ3549355.1"/>
    </source>
</evidence>
<sequence length="681" mass="71515">MRIGVDVGGTFTDVTAIDHDGGFHIAKLPSTPQDQSLALRDGVGDVLSGTATPAGAVRYLGHGTTVATNTLLELDGSSAALIVTEGFRDLLEIARQKRPSLYDLAGRKPRILVPRALTFEVAERVGASGKVLRELSDDEVARVVEQVREAGVEAVAICLLHSYRDDRHERAIADALAMSVPQVYVSRSSEVAPEFREFERMSTTVINAFVGPRMHRYVTHLADRTADLGIPVAPRIIQSNGGLVSPDSVSRRPVTTLLSGPSAGVAGAAWVAGLAGHRDVITFDMGGTSTDVCLISGGKAVTTAERSIEGYVVRVPSASVHTVGAGGGSIAGTDDAGALQVGPRSAGARPGPAAYGHGGDRATVTDANIVLGRQNPREGLGSAMPIDAAAAQAVVAEVGHPLGFDVPEAATGIVRLANSHMARAVRAVSVEIGEDPRDYALVAYGGAGPLHAVEVAREVGITTVLVPPHPGTLCALGLLVSDVRATFVQSVLAPLSEEALTDVTGALERLDEQATDWFDREQVPEADRRTVFTLALRYGRQNFELDVDLPPGRLDAAVLPEVAEAFHATHERTYGFRHADAGIRVVNATVTASQRTDPPVPGTLPDGDGDPARALRETRPVVFGGRELPTPVYDRSRLMQGDRLDGPAVIEQMDSTVVLTPGSHAVVDTYGVLHVEVGTDA</sequence>
<feature type="domain" description="Hydantoinase A/oxoprolinase" evidence="2">
    <location>
        <begin position="200"/>
        <end position="485"/>
    </location>
</feature>
<gene>
    <name evidence="5" type="ORF">WIS52_02625</name>
</gene>
<dbReference type="Pfam" id="PF01968">
    <property type="entry name" value="Hydantoinase_A"/>
    <property type="match status" value="1"/>
</dbReference>
<feature type="domain" description="Hydantoinase/oxoprolinase N-terminal" evidence="3">
    <location>
        <begin position="2"/>
        <end position="176"/>
    </location>
</feature>
<comment type="caution">
    <text evidence="5">The sequence shown here is derived from an EMBL/GenBank/DDBJ whole genome shotgun (WGS) entry which is preliminary data.</text>
</comment>
<accession>A0ABV1K4I3</accession>
<dbReference type="Proteomes" id="UP001494902">
    <property type="component" value="Unassembled WGS sequence"/>
</dbReference>
<organism evidence="5 6">
    <name type="scientific">Pseudonocardia nematodicida</name>
    <dbReference type="NCBI Taxonomy" id="1206997"/>
    <lineage>
        <taxon>Bacteria</taxon>
        <taxon>Bacillati</taxon>
        <taxon>Actinomycetota</taxon>
        <taxon>Actinomycetes</taxon>
        <taxon>Pseudonocardiales</taxon>
        <taxon>Pseudonocardiaceae</taxon>
        <taxon>Pseudonocardia</taxon>
    </lineage>
</organism>
<dbReference type="EMBL" id="JBEDNQ010000001">
    <property type="protein sequence ID" value="MEQ3549355.1"/>
    <property type="molecule type" value="Genomic_DNA"/>
</dbReference>
<dbReference type="PANTHER" id="PTHR11365">
    <property type="entry name" value="5-OXOPROLINASE RELATED"/>
    <property type="match status" value="1"/>
</dbReference>
<dbReference type="InterPro" id="IPR008040">
    <property type="entry name" value="Hydant_A_N"/>
</dbReference>
<keyword evidence="6" id="KW-1185">Reference proteome</keyword>
<feature type="domain" description="Acetophenone carboxylase-like C-terminal" evidence="4">
    <location>
        <begin position="498"/>
        <end position="675"/>
    </location>
</feature>